<comment type="caution">
    <text evidence="3">The sequence shown here is derived from an EMBL/GenBank/DDBJ whole genome shotgun (WGS) entry which is preliminary data.</text>
</comment>
<evidence type="ECO:0000259" key="2">
    <source>
        <dbReference type="Pfam" id="PF08241"/>
    </source>
</evidence>
<proteinExistence type="predicted"/>
<keyword evidence="3" id="KW-0489">Methyltransferase</keyword>
<dbReference type="PANTHER" id="PTHR34203:SF15">
    <property type="entry name" value="SLL1173 PROTEIN"/>
    <property type="match status" value="1"/>
</dbReference>
<dbReference type="Gene3D" id="3.40.50.150">
    <property type="entry name" value="Vaccinia Virus protein VP39"/>
    <property type="match status" value="2"/>
</dbReference>
<dbReference type="CDD" id="cd02440">
    <property type="entry name" value="AdoMet_MTases"/>
    <property type="match status" value="1"/>
</dbReference>
<dbReference type="PANTHER" id="PTHR34203">
    <property type="entry name" value="METHYLTRANSFERASE, FKBM FAMILY PROTEIN"/>
    <property type="match status" value="1"/>
</dbReference>
<dbReference type="AlphaFoldDB" id="A0A3N2RJU6"/>
<protein>
    <submittedName>
        <fullName evidence="3">Class I SAM-dependent methyltransferase</fullName>
    </submittedName>
</protein>
<dbReference type="SUPFAM" id="SSF53335">
    <property type="entry name" value="S-adenosyl-L-methionine-dependent methyltransferases"/>
    <property type="match status" value="2"/>
</dbReference>
<dbReference type="InterPro" id="IPR029063">
    <property type="entry name" value="SAM-dependent_MTases_sf"/>
</dbReference>
<dbReference type="InterPro" id="IPR006342">
    <property type="entry name" value="FkbM_mtfrase"/>
</dbReference>
<keyword evidence="3" id="KW-0808">Transferase</keyword>
<organism evidence="3 4">
    <name type="scientific">Lysobacter enzymogenes</name>
    <dbReference type="NCBI Taxonomy" id="69"/>
    <lineage>
        <taxon>Bacteria</taxon>
        <taxon>Pseudomonadati</taxon>
        <taxon>Pseudomonadota</taxon>
        <taxon>Gammaproteobacteria</taxon>
        <taxon>Lysobacterales</taxon>
        <taxon>Lysobacteraceae</taxon>
        <taxon>Lysobacter</taxon>
    </lineage>
</organism>
<dbReference type="Pfam" id="PF08241">
    <property type="entry name" value="Methyltransf_11"/>
    <property type="match status" value="1"/>
</dbReference>
<dbReference type="GO" id="GO:0032259">
    <property type="term" value="P:methylation"/>
    <property type="evidence" value="ECO:0007669"/>
    <property type="project" value="UniProtKB-KW"/>
</dbReference>
<feature type="domain" description="Methyltransferase FkbM" evidence="1">
    <location>
        <begin position="43"/>
        <end position="197"/>
    </location>
</feature>
<name>A0A3N2RJU6_LYSEN</name>
<accession>A0A3N2RJU6</accession>
<evidence type="ECO:0000313" key="4">
    <source>
        <dbReference type="Proteomes" id="UP000275910"/>
    </source>
</evidence>
<reference evidence="3 4" key="1">
    <citation type="submission" date="2018-10" db="EMBL/GenBank/DDBJ databases">
        <title>The genome of Lysobacter enzymogenes OH11.</title>
        <authorList>
            <person name="Liu F."/>
            <person name="Zhao Y."/>
            <person name="Qian G."/>
            <person name="Chen Y."/>
            <person name="Xu H."/>
        </authorList>
    </citation>
    <scope>NUCLEOTIDE SEQUENCE [LARGE SCALE GENOMIC DNA]</scope>
    <source>
        <strain evidence="3 4">OH11</strain>
    </source>
</reference>
<dbReference type="InterPro" id="IPR052514">
    <property type="entry name" value="SAM-dependent_MTase"/>
</dbReference>
<feature type="domain" description="Methyltransferase type 11" evidence="2">
    <location>
        <begin position="301"/>
        <end position="407"/>
    </location>
</feature>
<sequence>MNDVSALHERVLHQLHSKSVHDPDFRALDWIGRQMRPLRTVLDVGANGGQTVATLRAVLGGEVAIHCFEANPRLWSGLDRIAELAGGAIEIHRCGLGAEPGELTLLVPSVDGVVYLEESSLDPAQFDKPWVREKYQERGGLELEPVRVPIVRGDDFQLQPDLIKVDVEGFEAQALRGLVETIRRCRPALLVENSDWHNVTELLDGLDYAPYRWEGEGMAKFHGACTNTFYLPRELALELIDAAPEPAQPSADSADSAAEPAVAAGGYDEASDVAAHRAEVDYAFEVLAQCGALPAADALVLDVGGGAGAHSAMIAGRVGRIYCSDFSDQNARFGGELVKLLQEKAQRNGYELPSGRLEFHRVDAMDLIYRDGLFDAIFSFDAFEHIPDPAKALSEMLRVLKPGGTICMKFDPMWTCDSGSHFQYRVPEPWQHLLSDDDEFVAALKRAGGSDGEAEEFRYAMNRRRLADYRAAFDSVRARAEFLHESEWAGCAHPDGEAHPNFARCLERGYTREELLLRGMRKVIRKRG</sequence>
<dbReference type="RefSeq" id="WP_123646883.1">
    <property type="nucleotide sequence ID" value="NZ_RCTY01000020.1"/>
</dbReference>
<dbReference type="InterPro" id="IPR013216">
    <property type="entry name" value="Methyltransf_11"/>
</dbReference>
<dbReference type="Proteomes" id="UP000275910">
    <property type="component" value="Unassembled WGS sequence"/>
</dbReference>
<evidence type="ECO:0000259" key="1">
    <source>
        <dbReference type="Pfam" id="PF05050"/>
    </source>
</evidence>
<gene>
    <name evidence="3" type="ORF">D9T17_07615</name>
</gene>
<dbReference type="Pfam" id="PF05050">
    <property type="entry name" value="Methyltransf_21"/>
    <property type="match status" value="1"/>
</dbReference>
<dbReference type="GO" id="GO:0008757">
    <property type="term" value="F:S-adenosylmethionine-dependent methyltransferase activity"/>
    <property type="evidence" value="ECO:0007669"/>
    <property type="project" value="InterPro"/>
</dbReference>
<evidence type="ECO:0000313" key="3">
    <source>
        <dbReference type="EMBL" id="ROU07641.1"/>
    </source>
</evidence>
<dbReference type="EMBL" id="RCTY01000020">
    <property type="protein sequence ID" value="ROU07641.1"/>
    <property type="molecule type" value="Genomic_DNA"/>
</dbReference>
<dbReference type="NCBIfam" id="TIGR01444">
    <property type="entry name" value="fkbM_fam"/>
    <property type="match status" value="1"/>
</dbReference>